<evidence type="ECO:0000256" key="3">
    <source>
        <dbReference type="RuleBase" id="RU003953"/>
    </source>
</evidence>
<dbReference type="PANTHER" id="PTHR43051">
    <property type="entry name" value="POLYNUCLEOTIDE ADENYLYLTRANSFERASE FAMILY PROTEIN"/>
    <property type="match status" value="1"/>
</dbReference>
<dbReference type="SUPFAM" id="SSF81301">
    <property type="entry name" value="Nucleotidyltransferase"/>
    <property type="match status" value="1"/>
</dbReference>
<dbReference type="Pfam" id="PF01743">
    <property type="entry name" value="PolyA_pol"/>
    <property type="match status" value="1"/>
</dbReference>
<feature type="compositionally biased region" description="Low complexity" evidence="4">
    <location>
        <begin position="383"/>
        <end position="398"/>
    </location>
</feature>
<sequence>MLIRYGIDKAGKRYERARIYTLEEHRISRQKIDKEALIITDRLQREGYHAYIVGGAVRDLLIGKTPKDFDITTDAQPKKVRRLFWNSRIIGRRFRLVHVHFKDGKIIEVSTFRSNEPGADNNDFGTLEEDVERRDFSINALYYDPKKEYVYDFVSAMKDVRSKRMRSLLPLETTFQDDPVRMIRAVKYAAAGQFSIPFGLRKAIRKNAGELENISSSRMTEEVFKVLEGGSSAAIIRLAEQYGLLSFMIPSLLEEISGIGGKKAFREFLSLLDELDKRIAGAGEPLSRGELIQRIFGPYLRLPGDEGYDQLFKTAFRGFKGLLSPLTPPNLDVENAVKLLFDERGIVKEKKKKKKRRRRKRTKKAPSEEGTRLQEESVQAPASGSDSSDTGSSGSSGS</sequence>
<feature type="domain" description="Poly A polymerase head" evidence="5">
    <location>
        <begin position="50"/>
        <end position="166"/>
    </location>
</feature>
<accession>A0A1Y1RW79</accession>
<dbReference type="PANTHER" id="PTHR43051:SF1">
    <property type="entry name" value="POLYNUCLEOTIDE ADENYLYLTRANSFERASE FAMILY PROTEIN"/>
    <property type="match status" value="1"/>
</dbReference>
<feature type="compositionally biased region" description="Basic residues" evidence="4">
    <location>
        <begin position="349"/>
        <end position="364"/>
    </location>
</feature>
<dbReference type="InterPro" id="IPR043519">
    <property type="entry name" value="NT_sf"/>
</dbReference>
<protein>
    <recommendedName>
        <fullName evidence="9">Poly(A) polymerase</fullName>
    </recommendedName>
</protein>
<dbReference type="EMBL" id="MWQY01000013">
    <property type="protein sequence ID" value="ORC34427.1"/>
    <property type="molecule type" value="Genomic_DNA"/>
</dbReference>
<reference evidence="7 8" key="1">
    <citation type="submission" date="2017-03" db="EMBL/GenBank/DDBJ databases">
        <title>Draft Genome sequence of Marispirochaeta sp. strain JC444.</title>
        <authorList>
            <person name="Shivani Y."/>
            <person name="Subhash Y."/>
            <person name="Sasikala C."/>
            <person name="Ramana C."/>
        </authorList>
    </citation>
    <scope>NUCLEOTIDE SEQUENCE [LARGE SCALE GENOMIC DNA]</scope>
    <source>
        <strain evidence="7 8">JC444</strain>
    </source>
</reference>
<keyword evidence="1 3" id="KW-0808">Transferase</keyword>
<feature type="compositionally biased region" description="Basic and acidic residues" evidence="4">
    <location>
        <begin position="365"/>
        <end position="375"/>
    </location>
</feature>
<feature type="region of interest" description="Disordered" evidence="4">
    <location>
        <begin position="349"/>
        <end position="398"/>
    </location>
</feature>
<dbReference type="InterPro" id="IPR052191">
    <property type="entry name" value="tRNA_ntf/polyA_polymerase_I"/>
</dbReference>
<dbReference type="RefSeq" id="WP_083051230.1">
    <property type="nucleotide sequence ID" value="NZ_MWQY01000013.1"/>
</dbReference>
<dbReference type="Proteomes" id="UP000192343">
    <property type="component" value="Unassembled WGS sequence"/>
</dbReference>
<dbReference type="AlphaFoldDB" id="A0A1Y1RW79"/>
<dbReference type="InterPro" id="IPR032828">
    <property type="entry name" value="PolyA_RNA-bd"/>
</dbReference>
<proteinExistence type="inferred from homology"/>
<dbReference type="GO" id="GO:0016779">
    <property type="term" value="F:nucleotidyltransferase activity"/>
    <property type="evidence" value="ECO:0007669"/>
    <property type="project" value="InterPro"/>
</dbReference>
<comment type="caution">
    <text evidence="7">The sequence shown here is derived from an EMBL/GenBank/DDBJ whole genome shotgun (WGS) entry which is preliminary data.</text>
</comment>
<dbReference type="GO" id="GO:0000166">
    <property type="term" value="F:nucleotide binding"/>
    <property type="evidence" value="ECO:0007669"/>
    <property type="project" value="UniProtKB-KW"/>
</dbReference>
<dbReference type="STRING" id="1963862.B4O97_12345"/>
<keyword evidence="2" id="KW-0547">Nucleotide-binding</keyword>
<keyword evidence="8" id="KW-1185">Reference proteome</keyword>
<dbReference type="Pfam" id="PF12627">
    <property type="entry name" value="PolyA_pol_RNAbd"/>
    <property type="match status" value="1"/>
</dbReference>
<comment type="similarity">
    <text evidence="3">Belongs to the tRNA nucleotidyltransferase/poly(A) polymerase family.</text>
</comment>
<keyword evidence="3" id="KW-0694">RNA-binding</keyword>
<dbReference type="Gene3D" id="1.10.3090.10">
    <property type="entry name" value="cca-adding enzyme, domain 2"/>
    <property type="match status" value="1"/>
</dbReference>
<dbReference type="GO" id="GO:0003723">
    <property type="term" value="F:RNA binding"/>
    <property type="evidence" value="ECO:0007669"/>
    <property type="project" value="UniProtKB-KW"/>
</dbReference>
<evidence type="ECO:0000256" key="2">
    <source>
        <dbReference type="ARBA" id="ARBA00022741"/>
    </source>
</evidence>
<evidence type="ECO:0000313" key="8">
    <source>
        <dbReference type="Proteomes" id="UP000192343"/>
    </source>
</evidence>
<evidence type="ECO:0000259" key="5">
    <source>
        <dbReference type="Pfam" id="PF01743"/>
    </source>
</evidence>
<evidence type="ECO:0000256" key="4">
    <source>
        <dbReference type="SAM" id="MobiDB-lite"/>
    </source>
</evidence>
<evidence type="ECO:0000313" key="7">
    <source>
        <dbReference type="EMBL" id="ORC34427.1"/>
    </source>
</evidence>
<feature type="domain" description="tRNA nucleotidyltransferase/poly(A) polymerase RNA and SrmB- binding" evidence="6">
    <location>
        <begin position="194"/>
        <end position="252"/>
    </location>
</feature>
<dbReference type="CDD" id="cd05398">
    <property type="entry name" value="NT_ClassII-CCAase"/>
    <property type="match status" value="1"/>
</dbReference>
<dbReference type="Gene3D" id="3.30.460.10">
    <property type="entry name" value="Beta Polymerase, domain 2"/>
    <property type="match status" value="1"/>
</dbReference>
<evidence type="ECO:0000259" key="6">
    <source>
        <dbReference type="Pfam" id="PF12627"/>
    </source>
</evidence>
<evidence type="ECO:0008006" key="9">
    <source>
        <dbReference type="Google" id="ProtNLM"/>
    </source>
</evidence>
<dbReference type="SUPFAM" id="SSF81891">
    <property type="entry name" value="Poly A polymerase C-terminal region-like"/>
    <property type="match status" value="1"/>
</dbReference>
<dbReference type="InterPro" id="IPR002646">
    <property type="entry name" value="PolA_pol_head_dom"/>
</dbReference>
<name>A0A1Y1RW79_9SPIO</name>
<dbReference type="OrthoDB" id="9805698at2"/>
<organism evidence="7 8">
    <name type="scientific">Marispirochaeta aestuarii</name>
    <dbReference type="NCBI Taxonomy" id="1963862"/>
    <lineage>
        <taxon>Bacteria</taxon>
        <taxon>Pseudomonadati</taxon>
        <taxon>Spirochaetota</taxon>
        <taxon>Spirochaetia</taxon>
        <taxon>Spirochaetales</taxon>
        <taxon>Spirochaetaceae</taxon>
        <taxon>Marispirochaeta</taxon>
    </lineage>
</organism>
<dbReference type="GO" id="GO:0006396">
    <property type="term" value="P:RNA processing"/>
    <property type="evidence" value="ECO:0007669"/>
    <property type="project" value="InterPro"/>
</dbReference>
<evidence type="ECO:0000256" key="1">
    <source>
        <dbReference type="ARBA" id="ARBA00022679"/>
    </source>
</evidence>
<gene>
    <name evidence="7" type="ORF">B4O97_12345</name>
</gene>